<name>A0A8H3EDG7_9LECA</name>
<feature type="transmembrane region" description="Helical" evidence="6">
    <location>
        <begin position="84"/>
        <end position="103"/>
    </location>
</feature>
<dbReference type="PANTHER" id="PTHR35042:SF1">
    <property type="entry name" value="DUF1772-DOMAIN-CONTAINING PROTEIN"/>
    <property type="match status" value="1"/>
</dbReference>
<dbReference type="EMBL" id="CAJPDQ010000001">
    <property type="protein sequence ID" value="CAF9903239.1"/>
    <property type="molecule type" value="Genomic_DNA"/>
</dbReference>
<keyword evidence="2 6" id="KW-0812">Transmembrane</keyword>
<dbReference type="OrthoDB" id="5954308at2759"/>
<dbReference type="GO" id="GO:0016020">
    <property type="term" value="C:membrane"/>
    <property type="evidence" value="ECO:0007669"/>
    <property type="project" value="UniProtKB-SubCell"/>
</dbReference>
<feature type="signal peptide" evidence="7">
    <location>
        <begin position="1"/>
        <end position="22"/>
    </location>
</feature>
<accession>A0A8H3EDG7</accession>
<evidence type="ECO:0000256" key="4">
    <source>
        <dbReference type="ARBA" id="ARBA00023136"/>
    </source>
</evidence>
<keyword evidence="4 6" id="KW-0472">Membrane</keyword>
<feature type="transmembrane region" description="Helical" evidence="6">
    <location>
        <begin position="51"/>
        <end position="77"/>
    </location>
</feature>
<keyword evidence="3 6" id="KW-1133">Transmembrane helix</keyword>
<dbReference type="InterPro" id="IPR013901">
    <property type="entry name" value="Anthrone_oxy"/>
</dbReference>
<comment type="subcellular location">
    <subcellularLocation>
        <location evidence="1">Membrane</location>
        <topology evidence="1">Multi-pass membrane protein</topology>
    </subcellularLocation>
</comment>
<dbReference type="PANTHER" id="PTHR35042">
    <property type="entry name" value="ANTHRONE OXYGENASE ENCC"/>
    <property type="match status" value="1"/>
</dbReference>
<keyword evidence="7" id="KW-0732">Signal</keyword>
<evidence type="ECO:0000256" key="6">
    <source>
        <dbReference type="SAM" id="Phobius"/>
    </source>
</evidence>
<evidence type="ECO:0000256" key="1">
    <source>
        <dbReference type="ARBA" id="ARBA00004141"/>
    </source>
</evidence>
<dbReference type="AlphaFoldDB" id="A0A8H3EDG7"/>
<reference evidence="8" key="1">
    <citation type="submission" date="2021-03" db="EMBL/GenBank/DDBJ databases">
        <authorList>
            <person name="Tagirdzhanova G."/>
        </authorList>
    </citation>
    <scope>NUCLEOTIDE SEQUENCE</scope>
</reference>
<evidence type="ECO:0008006" key="10">
    <source>
        <dbReference type="Google" id="ProtNLM"/>
    </source>
</evidence>
<evidence type="ECO:0000256" key="2">
    <source>
        <dbReference type="ARBA" id="ARBA00022692"/>
    </source>
</evidence>
<feature type="transmembrane region" description="Helical" evidence="6">
    <location>
        <begin position="137"/>
        <end position="157"/>
    </location>
</feature>
<evidence type="ECO:0000256" key="7">
    <source>
        <dbReference type="SAM" id="SignalP"/>
    </source>
</evidence>
<dbReference type="Proteomes" id="UP000664169">
    <property type="component" value="Unassembled WGS sequence"/>
</dbReference>
<protein>
    <recommendedName>
        <fullName evidence="10">DUF1772-domain-containing protein</fullName>
    </recommendedName>
</protein>
<evidence type="ECO:0000313" key="9">
    <source>
        <dbReference type="Proteomes" id="UP000664169"/>
    </source>
</evidence>
<feature type="chain" id="PRO_5034738881" description="DUF1772-domain-containing protein" evidence="7">
    <location>
        <begin position="23"/>
        <end position="158"/>
    </location>
</feature>
<comment type="caution">
    <text evidence="8">The sequence shown here is derived from an EMBL/GenBank/DDBJ whole genome shotgun (WGS) entry which is preliminary data.</text>
</comment>
<evidence type="ECO:0000313" key="8">
    <source>
        <dbReference type="EMBL" id="CAF9903239.1"/>
    </source>
</evidence>
<gene>
    <name evidence="8" type="ORF">GOMPHAMPRED_000148</name>
</gene>
<evidence type="ECO:0000256" key="3">
    <source>
        <dbReference type="ARBA" id="ARBA00022989"/>
    </source>
</evidence>
<dbReference type="Pfam" id="PF08592">
    <property type="entry name" value="Anthrone_oxy"/>
    <property type="match status" value="1"/>
</dbReference>
<sequence>MAQSPLLPTTTLLGVTATLVHSGVSLAASQLVIPSITHLTPAEATSVFIPFYHLGARIVVPLAVISGISTGISAYLIPEKRHGYATAAVLALASIPWTLVVMMPTNSRLVEIGSKRGEEKFAGEVLQLLGRWSLLNAFRASAAFAGGVVGLVTYAELI</sequence>
<organism evidence="8 9">
    <name type="scientific">Gomphillus americanus</name>
    <dbReference type="NCBI Taxonomy" id="1940652"/>
    <lineage>
        <taxon>Eukaryota</taxon>
        <taxon>Fungi</taxon>
        <taxon>Dikarya</taxon>
        <taxon>Ascomycota</taxon>
        <taxon>Pezizomycotina</taxon>
        <taxon>Lecanoromycetes</taxon>
        <taxon>OSLEUM clade</taxon>
        <taxon>Ostropomycetidae</taxon>
        <taxon>Ostropales</taxon>
        <taxon>Graphidaceae</taxon>
        <taxon>Gomphilloideae</taxon>
        <taxon>Gomphillus</taxon>
    </lineage>
</organism>
<comment type="similarity">
    <text evidence="5">Belongs to the anthrone oxygenase family.</text>
</comment>
<keyword evidence="9" id="KW-1185">Reference proteome</keyword>
<evidence type="ECO:0000256" key="5">
    <source>
        <dbReference type="ARBA" id="ARBA00034313"/>
    </source>
</evidence>
<proteinExistence type="inferred from homology"/>